<feature type="compositionally biased region" description="Basic residues" evidence="1">
    <location>
        <begin position="82"/>
        <end position="108"/>
    </location>
</feature>
<organism evidence="2">
    <name type="scientific">uncultured Blastococcus sp</name>
    <dbReference type="NCBI Taxonomy" id="217144"/>
    <lineage>
        <taxon>Bacteria</taxon>
        <taxon>Bacillati</taxon>
        <taxon>Actinomycetota</taxon>
        <taxon>Actinomycetes</taxon>
        <taxon>Geodermatophilales</taxon>
        <taxon>Geodermatophilaceae</taxon>
        <taxon>Blastococcus</taxon>
        <taxon>environmental samples</taxon>
    </lineage>
</organism>
<dbReference type="EC" id="1.6.5.3" evidence="2"/>
<feature type="non-terminal residue" evidence="2">
    <location>
        <position position="188"/>
    </location>
</feature>
<dbReference type="EMBL" id="CADCTI010000072">
    <property type="protein sequence ID" value="CAA9223957.1"/>
    <property type="molecule type" value="Genomic_DNA"/>
</dbReference>
<feature type="compositionally biased region" description="Low complexity" evidence="1">
    <location>
        <begin position="66"/>
        <end position="77"/>
    </location>
</feature>
<evidence type="ECO:0000313" key="2">
    <source>
        <dbReference type="EMBL" id="CAA9223957.1"/>
    </source>
</evidence>
<gene>
    <name evidence="2" type="ORF">AVDCRST_MAG57-785</name>
</gene>
<dbReference type="AlphaFoldDB" id="A0A6J4HGJ7"/>
<reference evidence="2" key="1">
    <citation type="submission" date="2020-02" db="EMBL/GenBank/DDBJ databases">
        <authorList>
            <person name="Meier V. D."/>
        </authorList>
    </citation>
    <scope>NUCLEOTIDE SEQUENCE</scope>
    <source>
        <strain evidence="2">AVDCRST_MAG57</strain>
    </source>
</reference>
<keyword evidence="2" id="KW-0830">Ubiquinone</keyword>
<sequence>GAGCGRHTPARLLARGVGRRGRRSAAGPCRRRRRGAPRWPAHRRGRLRLREVRPGGAGHQRRRLPRPGALGRGARIPGGDRRRYRPRDRGGHLRRPVHGARRPPRRLRAGGGVPDRLPPAAPRGPDREDGGVRPGAVRHPRRAEAAGHRALDAAGCRGAVPPCAGGRHLGRPGAGGAAAARSGRPRRR</sequence>
<name>A0A6J4HGJ7_9ACTN</name>
<evidence type="ECO:0000256" key="1">
    <source>
        <dbReference type="SAM" id="MobiDB-lite"/>
    </source>
</evidence>
<feature type="compositionally biased region" description="Basic and acidic residues" evidence="1">
    <location>
        <begin position="142"/>
        <end position="151"/>
    </location>
</feature>
<accession>A0A6J4HGJ7</accession>
<proteinExistence type="predicted"/>
<feature type="compositionally biased region" description="Basic residues" evidence="1">
    <location>
        <begin position="17"/>
        <end position="47"/>
    </location>
</feature>
<feature type="region of interest" description="Disordered" evidence="1">
    <location>
        <begin position="1"/>
        <end position="188"/>
    </location>
</feature>
<dbReference type="GO" id="GO:0016491">
    <property type="term" value="F:oxidoreductase activity"/>
    <property type="evidence" value="ECO:0007669"/>
    <property type="project" value="UniProtKB-KW"/>
</dbReference>
<protein>
    <submittedName>
        <fullName evidence="2">NADH-ubiquinone oxidoreductase chain G</fullName>
        <ecNumber evidence="2">1.6.5.3</ecNumber>
    </submittedName>
</protein>
<feature type="non-terminal residue" evidence="2">
    <location>
        <position position="1"/>
    </location>
</feature>
<keyword evidence="2" id="KW-0560">Oxidoreductase</keyword>